<dbReference type="Proteomes" id="UP001418444">
    <property type="component" value="Unassembled WGS sequence"/>
</dbReference>
<dbReference type="RefSeq" id="WP_344783225.1">
    <property type="nucleotide sequence ID" value="NZ_BAAAZW010000005.1"/>
</dbReference>
<name>A0ABP7P6N2_9ACTN</name>
<organism evidence="2 3">
    <name type="scientific">Gordonia caeni</name>
    <dbReference type="NCBI Taxonomy" id="1007097"/>
    <lineage>
        <taxon>Bacteria</taxon>
        <taxon>Bacillati</taxon>
        <taxon>Actinomycetota</taxon>
        <taxon>Actinomycetes</taxon>
        <taxon>Mycobacteriales</taxon>
        <taxon>Gordoniaceae</taxon>
        <taxon>Gordonia</taxon>
    </lineage>
</organism>
<evidence type="ECO:0008006" key="4">
    <source>
        <dbReference type="Google" id="ProtNLM"/>
    </source>
</evidence>
<evidence type="ECO:0000313" key="3">
    <source>
        <dbReference type="Proteomes" id="UP001418444"/>
    </source>
</evidence>
<keyword evidence="1" id="KW-0732">Signal</keyword>
<accession>A0ABP7P6N2</accession>
<feature type="chain" id="PRO_5047321542" description="Esterase-like activity of phytase family protein" evidence="1">
    <location>
        <begin position="26"/>
        <end position="271"/>
    </location>
</feature>
<gene>
    <name evidence="2" type="ORF">GCM10022231_20090</name>
</gene>
<comment type="caution">
    <text evidence="2">The sequence shown here is derived from an EMBL/GenBank/DDBJ whole genome shotgun (WGS) entry which is preliminary data.</text>
</comment>
<proteinExistence type="predicted"/>
<reference evidence="3" key="1">
    <citation type="journal article" date="2019" name="Int. J. Syst. Evol. Microbiol.">
        <title>The Global Catalogue of Microorganisms (GCM) 10K type strain sequencing project: providing services to taxonomists for standard genome sequencing and annotation.</title>
        <authorList>
            <consortium name="The Broad Institute Genomics Platform"/>
            <consortium name="The Broad Institute Genome Sequencing Center for Infectious Disease"/>
            <person name="Wu L."/>
            <person name="Ma J."/>
        </authorList>
    </citation>
    <scope>NUCLEOTIDE SEQUENCE [LARGE SCALE GENOMIC DNA]</scope>
    <source>
        <strain evidence="3">JCM 16923</strain>
    </source>
</reference>
<feature type="signal peptide" evidence="1">
    <location>
        <begin position="1"/>
        <end position="25"/>
    </location>
</feature>
<evidence type="ECO:0000313" key="2">
    <source>
        <dbReference type="EMBL" id="GAA3960162.1"/>
    </source>
</evidence>
<protein>
    <recommendedName>
        <fullName evidence="4">Esterase-like activity of phytase family protein</fullName>
    </recommendedName>
</protein>
<dbReference type="EMBL" id="BAAAZW010000005">
    <property type="protein sequence ID" value="GAA3960162.1"/>
    <property type="molecule type" value="Genomic_DNA"/>
</dbReference>
<keyword evidence="3" id="KW-1185">Reference proteome</keyword>
<evidence type="ECO:0000256" key="1">
    <source>
        <dbReference type="SAM" id="SignalP"/>
    </source>
</evidence>
<sequence length="271" mass="29340">MRPAAAAAAVVAVVLALLPAGAAGAADREWRLIDVEDVSSAVYTQGLASDHTGLLHGRGYTTIAPEVAVDGWTHIGDGDLHRGRMYDAYEQLGSGRKLYTITAPDGRLSRYYHRLTPGEQANNSFVTVSPSGRQLVSGEWFTQKRLLVFDNPVGRPSGSALPLAGTITLDRPLQHVQSCDFVDATRLVCAADLPDQAVYSVHLDHPLDDGAQAHGTVRREFALPQLSACTGGEYEAEGIDYDTKRRVLSVAVIDPSPCLLNTKIFRYSRQR</sequence>